<dbReference type="STRING" id="65499.SAMN04488000_1117"/>
<sequence length="97" mass="10924">MSSCRHRVVQLRTPLSEDERLSLVEQTVLCHPAVHSVELFADEEVHAEVVVWRGSSPQRTVRDISAALEAVLGDVAVTLTVVAVAHRRRDRVLWVYI</sequence>
<organism evidence="1 2">
    <name type="scientific">Lentzea albida</name>
    <dbReference type="NCBI Taxonomy" id="65499"/>
    <lineage>
        <taxon>Bacteria</taxon>
        <taxon>Bacillati</taxon>
        <taxon>Actinomycetota</taxon>
        <taxon>Actinomycetes</taxon>
        <taxon>Pseudonocardiales</taxon>
        <taxon>Pseudonocardiaceae</taxon>
        <taxon>Lentzea</taxon>
    </lineage>
</organism>
<evidence type="ECO:0000313" key="1">
    <source>
        <dbReference type="EMBL" id="SER69302.1"/>
    </source>
</evidence>
<dbReference type="AlphaFoldDB" id="A0A1H9R995"/>
<dbReference type="Proteomes" id="UP000199503">
    <property type="component" value="Unassembled WGS sequence"/>
</dbReference>
<dbReference type="OrthoDB" id="3699015at2"/>
<proteinExistence type="predicted"/>
<reference evidence="2" key="1">
    <citation type="submission" date="2016-10" db="EMBL/GenBank/DDBJ databases">
        <authorList>
            <person name="Varghese N."/>
            <person name="Submissions S."/>
        </authorList>
    </citation>
    <scope>NUCLEOTIDE SEQUENCE [LARGE SCALE GENOMIC DNA]</scope>
    <source>
        <strain evidence="2">DSM 44437</strain>
    </source>
</reference>
<name>A0A1H9R995_9PSEU</name>
<gene>
    <name evidence="1" type="ORF">SAMN04488000_1117</name>
</gene>
<accession>A0A1H9R995</accession>
<dbReference type="RefSeq" id="WP_143091700.1">
    <property type="nucleotide sequence ID" value="NZ_FOFV01000011.1"/>
</dbReference>
<dbReference type="EMBL" id="FOFV01000011">
    <property type="protein sequence ID" value="SER69302.1"/>
    <property type="molecule type" value="Genomic_DNA"/>
</dbReference>
<protein>
    <submittedName>
        <fullName evidence="1">Uncharacterized protein</fullName>
    </submittedName>
</protein>
<evidence type="ECO:0000313" key="2">
    <source>
        <dbReference type="Proteomes" id="UP000199503"/>
    </source>
</evidence>
<keyword evidence="2" id="KW-1185">Reference proteome</keyword>